<comment type="similarity">
    <text evidence="2">Belongs to the GerABKC lipoprotein family.</text>
</comment>
<keyword evidence="8" id="KW-1133">Transmembrane helix</keyword>
<comment type="subcellular location">
    <subcellularLocation>
        <location evidence="1">Membrane</location>
        <topology evidence="1">Lipid-anchor</topology>
    </subcellularLocation>
</comment>
<feature type="domain" description="Spore germination protein N-terminal" evidence="10">
    <location>
        <begin position="31"/>
        <end position="199"/>
    </location>
</feature>
<evidence type="ECO:0000256" key="3">
    <source>
        <dbReference type="ARBA" id="ARBA00022544"/>
    </source>
</evidence>
<dbReference type="InterPro" id="IPR046953">
    <property type="entry name" value="Spore_GerAC-like_C"/>
</dbReference>
<name>A0A949TUD1_9CLOT</name>
<dbReference type="GO" id="GO:0016020">
    <property type="term" value="C:membrane"/>
    <property type="evidence" value="ECO:0007669"/>
    <property type="project" value="UniProtKB-SubCell"/>
</dbReference>
<dbReference type="Proteomes" id="UP000694308">
    <property type="component" value="Unassembled WGS sequence"/>
</dbReference>
<evidence type="ECO:0000256" key="7">
    <source>
        <dbReference type="ARBA" id="ARBA00023288"/>
    </source>
</evidence>
<proteinExistence type="inferred from homology"/>
<dbReference type="Pfam" id="PF05504">
    <property type="entry name" value="Spore_GerAC"/>
    <property type="match status" value="1"/>
</dbReference>
<keyword evidence="6" id="KW-0564">Palmitate</keyword>
<keyword evidence="12" id="KW-1185">Reference proteome</keyword>
<feature type="transmembrane region" description="Helical" evidence="8">
    <location>
        <begin position="7"/>
        <end position="24"/>
    </location>
</feature>
<dbReference type="PANTHER" id="PTHR35789">
    <property type="entry name" value="SPORE GERMINATION PROTEIN B3"/>
    <property type="match status" value="1"/>
</dbReference>
<evidence type="ECO:0000256" key="2">
    <source>
        <dbReference type="ARBA" id="ARBA00007886"/>
    </source>
</evidence>
<comment type="caution">
    <text evidence="11">The sequence shown here is derived from an EMBL/GenBank/DDBJ whole genome shotgun (WGS) entry which is preliminary data.</text>
</comment>
<dbReference type="InterPro" id="IPR008844">
    <property type="entry name" value="Spore_GerAC-like"/>
</dbReference>
<evidence type="ECO:0000256" key="6">
    <source>
        <dbReference type="ARBA" id="ARBA00023139"/>
    </source>
</evidence>
<evidence type="ECO:0000256" key="5">
    <source>
        <dbReference type="ARBA" id="ARBA00023136"/>
    </source>
</evidence>
<reference evidence="11" key="1">
    <citation type="submission" date="2020-12" db="EMBL/GenBank/DDBJ databases">
        <title>Clostridium thailandense sp. nov., a novel acetogenic bacterium isolated from peat land soil in Thailand.</title>
        <authorList>
            <person name="Chaikitkaew S."/>
            <person name="Birkeland N.K."/>
        </authorList>
    </citation>
    <scope>NUCLEOTIDE SEQUENCE</scope>
    <source>
        <strain evidence="11">PL3</strain>
    </source>
</reference>
<evidence type="ECO:0000259" key="10">
    <source>
        <dbReference type="Pfam" id="PF25198"/>
    </source>
</evidence>
<evidence type="ECO:0000256" key="4">
    <source>
        <dbReference type="ARBA" id="ARBA00022729"/>
    </source>
</evidence>
<evidence type="ECO:0000313" key="11">
    <source>
        <dbReference type="EMBL" id="MBV7272558.1"/>
    </source>
</evidence>
<protein>
    <submittedName>
        <fullName evidence="11">Ger(X)C family spore germination protein</fullName>
    </submittedName>
</protein>
<keyword evidence="7" id="KW-0449">Lipoprotein</keyword>
<organism evidence="11 12">
    <name type="scientific">Clostridium thailandense</name>
    <dbReference type="NCBI Taxonomy" id="2794346"/>
    <lineage>
        <taxon>Bacteria</taxon>
        <taxon>Bacillati</taxon>
        <taxon>Bacillota</taxon>
        <taxon>Clostridia</taxon>
        <taxon>Eubacteriales</taxon>
        <taxon>Clostridiaceae</taxon>
        <taxon>Clostridium</taxon>
    </lineage>
</organism>
<dbReference type="AlphaFoldDB" id="A0A949TUD1"/>
<dbReference type="InterPro" id="IPR057336">
    <property type="entry name" value="GerAC_N"/>
</dbReference>
<feature type="domain" description="Spore germination GerAC-like C-terminal" evidence="9">
    <location>
        <begin position="207"/>
        <end position="369"/>
    </location>
</feature>
<evidence type="ECO:0000256" key="8">
    <source>
        <dbReference type="SAM" id="Phobius"/>
    </source>
</evidence>
<keyword evidence="5 8" id="KW-0472">Membrane</keyword>
<sequence>MINKLNNKIIICLIIVLIIIYSFIGPKGDLVENLEIPIGIGYDLEKQSKNNVTYSIPLPIYLFQPSKTDSTLVTGVAKSLGETREDRQIKIDKTFLLGMERVLLVSEDYAEYGIRNIIDILLISPQANDTALMAVCKGKSEDIFNHKVKGYSNSAEFIEGLIKNSKQFNFFPESEYSLMNAIVRIDAEGRNLALPYIELIDEDIKLTGLALFKRDKMIAKTNIEEAKLINILKNNKAKGMLTIQDSSKKYINFYAESKRKVKCYKEDNKFKFTIALDLNSTIVNNTLYSSLKSDPKLLEETSNNIAENFKKTCENFITNKIKSQYKADILGLGKFAAGKYGRGKGIDWDKVVSESIIEVNVTVKVDNQGRGDY</sequence>
<evidence type="ECO:0000256" key="1">
    <source>
        <dbReference type="ARBA" id="ARBA00004635"/>
    </source>
</evidence>
<evidence type="ECO:0000259" key="9">
    <source>
        <dbReference type="Pfam" id="PF05504"/>
    </source>
</evidence>
<accession>A0A949TUD1</accession>
<evidence type="ECO:0000313" key="12">
    <source>
        <dbReference type="Proteomes" id="UP000694308"/>
    </source>
</evidence>
<dbReference type="PANTHER" id="PTHR35789:SF1">
    <property type="entry name" value="SPORE GERMINATION PROTEIN B3"/>
    <property type="match status" value="1"/>
</dbReference>
<dbReference type="RefSeq" id="WP_218319592.1">
    <property type="nucleotide sequence ID" value="NZ_JAEEGC010000026.1"/>
</dbReference>
<dbReference type="GO" id="GO:0009847">
    <property type="term" value="P:spore germination"/>
    <property type="evidence" value="ECO:0007669"/>
    <property type="project" value="InterPro"/>
</dbReference>
<dbReference type="NCBIfam" id="TIGR02887">
    <property type="entry name" value="spore_ger_x_C"/>
    <property type="match status" value="1"/>
</dbReference>
<keyword evidence="3" id="KW-0309">Germination</keyword>
<dbReference type="EMBL" id="JAEEGC010000026">
    <property type="protein sequence ID" value="MBV7272558.1"/>
    <property type="molecule type" value="Genomic_DNA"/>
</dbReference>
<gene>
    <name evidence="11" type="ORF">I6U48_06455</name>
</gene>
<dbReference type="Pfam" id="PF25198">
    <property type="entry name" value="Spore_GerAC_N"/>
    <property type="match status" value="1"/>
</dbReference>
<keyword evidence="8" id="KW-0812">Transmembrane</keyword>
<keyword evidence="4" id="KW-0732">Signal</keyword>